<organism evidence="5 6">
    <name type="scientific">Lacticaseibacillus suilingensis</name>
    <dbReference type="NCBI Taxonomy" id="2799577"/>
    <lineage>
        <taxon>Bacteria</taxon>
        <taxon>Bacillati</taxon>
        <taxon>Bacillota</taxon>
        <taxon>Bacilli</taxon>
        <taxon>Lactobacillales</taxon>
        <taxon>Lactobacillaceae</taxon>
        <taxon>Lacticaseibacillus</taxon>
    </lineage>
</organism>
<evidence type="ECO:0000256" key="1">
    <source>
        <dbReference type="ARBA" id="ARBA00008857"/>
    </source>
</evidence>
<keyword evidence="6" id="KW-1185">Reference proteome</keyword>
<comment type="caution">
    <text evidence="5">The sequence shown here is derived from an EMBL/GenBank/DDBJ whole genome shotgun (WGS) entry which is preliminary data.</text>
</comment>
<dbReference type="InterPro" id="IPR013762">
    <property type="entry name" value="Integrase-like_cat_sf"/>
</dbReference>
<sequence length="423" mass="48616">MAITKTTTGSYKVEVFYPKDIRTVLGTDEARYRKTVSTKLEATTLEKMVKKQIRDAERKLNAGTISKNGEILFKDFYKKIWWPLYVAGASGRSRTIPSEETQDNTAKIFRLHLNPMFGEYSMNYLNLNPMFVMQELTIMSEKYANIRTVKSYVNQMFDTAEIAEYIDVNRMEKPLRQISSPKQKRLAERRKALGEYLTADQLIAWLDCAKVDCEVGKLKFEDYLLFLITLNLGDRKAESYGLQWKHVDLREGNVLIIQALKKSGKLGTTKTGKETSHVIPPFLIPMLKEWQEKQDQQLGNVGIKSGPDQFLFTYTNFRGGINQPLHADYLNYRMNSIYKRHADRLVRATPHKLRHTFATLARQGGAGIQEISEALTHGNIKTTRIYVNTPDIIDLDVHDKFAARLAEAREKAIADENKFIQSR</sequence>
<dbReference type="Proteomes" id="UP001597199">
    <property type="component" value="Unassembled WGS sequence"/>
</dbReference>
<gene>
    <name evidence="5" type="primary">xerC</name>
    <name evidence="5" type="ORF">ACFQ41_00280</name>
</gene>
<proteinExistence type="inferred from homology"/>
<name>A0ABW4BF58_9LACO</name>
<dbReference type="InterPro" id="IPR011010">
    <property type="entry name" value="DNA_brk_join_enz"/>
</dbReference>
<feature type="domain" description="Tyr recombinase" evidence="4">
    <location>
        <begin position="192"/>
        <end position="399"/>
    </location>
</feature>
<dbReference type="InterPro" id="IPR050090">
    <property type="entry name" value="Tyrosine_recombinase_XerCD"/>
</dbReference>
<keyword evidence="2" id="KW-0238">DNA-binding</keyword>
<accession>A0ABW4BF58</accession>
<evidence type="ECO:0000313" key="6">
    <source>
        <dbReference type="Proteomes" id="UP001597199"/>
    </source>
</evidence>
<evidence type="ECO:0000259" key="4">
    <source>
        <dbReference type="PROSITE" id="PS51898"/>
    </source>
</evidence>
<dbReference type="EMBL" id="JBHTOA010000001">
    <property type="protein sequence ID" value="MFD1397747.1"/>
    <property type="molecule type" value="Genomic_DNA"/>
</dbReference>
<evidence type="ECO:0000256" key="2">
    <source>
        <dbReference type="ARBA" id="ARBA00023125"/>
    </source>
</evidence>
<dbReference type="PANTHER" id="PTHR30349">
    <property type="entry name" value="PHAGE INTEGRASE-RELATED"/>
    <property type="match status" value="1"/>
</dbReference>
<dbReference type="RefSeq" id="WP_204119671.1">
    <property type="nucleotide sequence ID" value="NZ_BOLV01000021.1"/>
</dbReference>
<protein>
    <submittedName>
        <fullName evidence="5">Tyrosine recombinase XerC</fullName>
    </submittedName>
</protein>
<dbReference type="PROSITE" id="PS51898">
    <property type="entry name" value="TYR_RECOMBINASE"/>
    <property type="match status" value="1"/>
</dbReference>
<evidence type="ECO:0000313" key="5">
    <source>
        <dbReference type="EMBL" id="MFD1397747.1"/>
    </source>
</evidence>
<reference evidence="6" key="1">
    <citation type="journal article" date="2019" name="Int. J. Syst. Evol. Microbiol.">
        <title>The Global Catalogue of Microorganisms (GCM) 10K type strain sequencing project: providing services to taxonomists for standard genome sequencing and annotation.</title>
        <authorList>
            <consortium name="The Broad Institute Genomics Platform"/>
            <consortium name="The Broad Institute Genome Sequencing Center for Infectious Disease"/>
            <person name="Wu L."/>
            <person name="Ma J."/>
        </authorList>
    </citation>
    <scope>NUCLEOTIDE SEQUENCE [LARGE SCALE GENOMIC DNA]</scope>
    <source>
        <strain evidence="6">CCM 9110</strain>
    </source>
</reference>
<dbReference type="SUPFAM" id="SSF56349">
    <property type="entry name" value="DNA breaking-rejoining enzymes"/>
    <property type="match status" value="1"/>
</dbReference>
<keyword evidence="3" id="KW-0233">DNA recombination</keyword>
<dbReference type="Pfam" id="PF00589">
    <property type="entry name" value="Phage_integrase"/>
    <property type="match status" value="1"/>
</dbReference>
<comment type="similarity">
    <text evidence="1">Belongs to the 'phage' integrase family.</text>
</comment>
<evidence type="ECO:0000256" key="3">
    <source>
        <dbReference type="ARBA" id="ARBA00023172"/>
    </source>
</evidence>
<dbReference type="PANTHER" id="PTHR30349:SF41">
    <property type="entry name" value="INTEGRASE_RECOMBINASE PROTEIN MJ0367-RELATED"/>
    <property type="match status" value="1"/>
</dbReference>
<dbReference type="InterPro" id="IPR002104">
    <property type="entry name" value="Integrase_catalytic"/>
</dbReference>
<dbReference type="Gene3D" id="1.10.443.10">
    <property type="entry name" value="Intergrase catalytic core"/>
    <property type="match status" value="1"/>
</dbReference>